<dbReference type="EMBL" id="ML987200">
    <property type="protein sequence ID" value="KAF2245784.1"/>
    <property type="molecule type" value="Genomic_DNA"/>
</dbReference>
<evidence type="ECO:0000313" key="3">
    <source>
        <dbReference type="EMBL" id="KAF2245784.1"/>
    </source>
</evidence>
<dbReference type="Gene3D" id="3.30.70.100">
    <property type="match status" value="1"/>
</dbReference>
<name>A0A6A6I5H1_9PLEO</name>
<organism evidence="3 4">
    <name type="scientific">Trematosphaeria pertusa</name>
    <dbReference type="NCBI Taxonomy" id="390896"/>
    <lineage>
        <taxon>Eukaryota</taxon>
        <taxon>Fungi</taxon>
        <taxon>Dikarya</taxon>
        <taxon>Ascomycota</taxon>
        <taxon>Pezizomycotina</taxon>
        <taxon>Dothideomycetes</taxon>
        <taxon>Pleosporomycetidae</taxon>
        <taxon>Pleosporales</taxon>
        <taxon>Massarineae</taxon>
        <taxon>Trematosphaeriaceae</taxon>
        <taxon>Trematosphaeria</taxon>
    </lineage>
</organism>
<accession>A0A6A6I5H1</accession>
<evidence type="ECO:0000256" key="1">
    <source>
        <dbReference type="ARBA" id="ARBA00005986"/>
    </source>
</evidence>
<dbReference type="Proteomes" id="UP000800094">
    <property type="component" value="Unassembled WGS sequence"/>
</dbReference>
<dbReference type="RefSeq" id="XP_033680788.1">
    <property type="nucleotide sequence ID" value="XM_033835807.1"/>
</dbReference>
<dbReference type="InterPro" id="IPR009799">
    <property type="entry name" value="EthD_dom"/>
</dbReference>
<evidence type="ECO:0000259" key="2">
    <source>
        <dbReference type="Pfam" id="PF07110"/>
    </source>
</evidence>
<dbReference type="AlphaFoldDB" id="A0A6A6I5H1"/>
<comment type="similarity">
    <text evidence="1">Belongs to the tpcK family.</text>
</comment>
<dbReference type="GO" id="GO:0016491">
    <property type="term" value="F:oxidoreductase activity"/>
    <property type="evidence" value="ECO:0007669"/>
    <property type="project" value="InterPro"/>
</dbReference>
<protein>
    <recommendedName>
        <fullName evidence="2">EthD domain-containing protein</fullName>
    </recommendedName>
</protein>
<reference evidence="3" key="1">
    <citation type="journal article" date="2020" name="Stud. Mycol.">
        <title>101 Dothideomycetes genomes: a test case for predicting lifestyles and emergence of pathogens.</title>
        <authorList>
            <person name="Haridas S."/>
            <person name="Albert R."/>
            <person name="Binder M."/>
            <person name="Bloem J."/>
            <person name="Labutti K."/>
            <person name="Salamov A."/>
            <person name="Andreopoulos B."/>
            <person name="Baker S."/>
            <person name="Barry K."/>
            <person name="Bills G."/>
            <person name="Bluhm B."/>
            <person name="Cannon C."/>
            <person name="Castanera R."/>
            <person name="Culley D."/>
            <person name="Daum C."/>
            <person name="Ezra D."/>
            <person name="Gonzalez J."/>
            <person name="Henrissat B."/>
            <person name="Kuo A."/>
            <person name="Liang C."/>
            <person name="Lipzen A."/>
            <person name="Lutzoni F."/>
            <person name="Magnuson J."/>
            <person name="Mondo S."/>
            <person name="Nolan M."/>
            <person name="Ohm R."/>
            <person name="Pangilinan J."/>
            <person name="Park H.-J."/>
            <person name="Ramirez L."/>
            <person name="Alfaro M."/>
            <person name="Sun H."/>
            <person name="Tritt A."/>
            <person name="Yoshinaga Y."/>
            <person name="Zwiers L.-H."/>
            <person name="Turgeon B."/>
            <person name="Goodwin S."/>
            <person name="Spatafora J."/>
            <person name="Crous P."/>
            <person name="Grigoriev I."/>
        </authorList>
    </citation>
    <scope>NUCLEOTIDE SEQUENCE</scope>
    <source>
        <strain evidence="3">CBS 122368</strain>
    </source>
</reference>
<dbReference type="Pfam" id="PF07110">
    <property type="entry name" value="EthD"/>
    <property type="match status" value="1"/>
</dbReference>
<dbReference type="SUPFAM" id="SSF54909">
    <property type="entry name" value="Dimeric alpha+beta barrel"/>
    <property type="match status" value="1"/>
</dbReference>
<dbReference type="GeneID" id="54589137"/>
<sequence length="145" mass="16378">MTYLIVLFAYRKPGMSPSEFREYCETTHVPFLKSLLGSVAPIEYTRNYIARVDSGAGERMGLSHLSPKFADGNTPVVLIGNPEDVTWDVMSEMRFRDELHFQQFFALINEPEVAEKIAEDEGRFCDTEKLKTVVIGETCSTKADS</sequence>
<evidence type="ECO:0000313" key="4">
    <source>
        <dbReference type="Proteomes" id="UP000800094"/>
    </source>
</evidence>
<dbReference type="OrthoDB" id="2519291at2759"/>
<keyword evidence="4" id="KW-1185">Reference proteome</keyword>
<proteinExistence type="inferred from homology"/>
<feature type="domain" description="EthD" evidence="2">
    <location>
        <begin position="12"/>
        <end position="127"/>
    </location>
</feature>
<gene>
    <name evidence="3" type="ORF">BU26DRAFT_607961</name>
</gene>
<dbReference type="InterPro" id="IPR011008">
    <property type="entry name" value="Dimeric_a/b-barrel"/>
</dbReference>